<dbReference type="InterPro" id="IPR005628">
    <property type="entry name" value="GspK"/>
</dbReference>
<keyword evidence="12" id="KW-1185">Reference proteome</keyword>
<dbReference type="Proteomes" id="UP000294684">
    <property type="component" value="Unassembled WGS sequence"/>
</dbReference>
<dbReference type="AlphaFoldDB" id="A0A4V3HIE7"/>
<evidence type="ECO:0000259" key="10">
    <source>
        <dbReference type="Pfam" id="PF21687"/>
    </source>
</evidence>
<keyword evidence="7" id="KW-0653">Protein transport</keyword>
<evidence type="ECO:0000256" key="2">
    <source>
        <dbReference type="ARBA" id="ARBA00007246"/>
    </source>
</evidence>
<accession>A0A4V3HIE7</accession>
<feature type="domain" description="T2SS protein K first SAM-like" evidence="10">
    <location>
        <begin position="115"/>
        <end position="212"/>
    </location>
</feature>
<reference evidence="11 12" key="1">
    <citation type="submission" date="2019-03" db="EMBL/GenBank/DDBJ databases">
        <title>Genomic Encyclopedia of Archaeal and Bacterial Type Strains, Phase II (KMG-II): from individual species to whole genera.</title>
        <authorList>
            <person name="Goeker M."/>
        </authorList>
    </citation>
    <scope>NUCLEOTIDE SEQUENCE [LARGE SCALE GENOMIC DNA]</scope>
    <source>
        <strain evidence="11 12">DSM 21537</strain>
    </source>
</reference>
<dbReference type="Pfam" id="PF21687">
    <property type="entry name" value="T2SSK_1st"/>
    <property type="match status" value="1"/>
</dbReference>
<name>A0A4V3HIE7_LEPME</name>
<proteinExistence type="inferred from homology"/>
<comment type="subcellular location">
    <subcellularLocation>
        <location evidence="1">Cell inner membrane</location>
    </subcellularLocation>
</comment>
<dbReference type="STRING" id="1193051.LEP1GSC017_3443"/>
<comment type="caution">
    <text evidence="11">The sequence shown here is derived from an EMBL/GenBank/DDBJ whole genome shotgun (WGS) entry which is preliminary data.</text>
</comment>
<keyword evidence="3" id="KW-0813">Transport</keyword>
<dbReference type="InterPro" id="IPR049031">
    <property type="entry name" value="T2SSK_SAM-like_1st"/>
</dbReference>
<dbReference type="PANTHER" id="PTHR38831:SF2">
    <property type="entry name" value="TYPE II SECRETION SYSTEM PROTEIN K"/>
    <property type="match status" value="1"/>
</dbReference>
<dbReference type="PANTHER" id="PTHR38831">
    <property type="entry name" value="TYPE II SECRETION SYSTEM PROTEIN K"/>
    <property type="match status" value="1"/>
</dbReference>
<dbReference type="SUPFAM" id="SSF158544">
    <property type="entry name" value="GspK insert domain-like"/>
    <property type="match status" value="1"/>
</dbReference>
<evidence type="ECO:0000256" key="4">
    <source>
        <dbReference type="ARBA" id="ARBA00022475"/>
    </source>
</evidence>
<evidence type="ECO:0000256" key="6">
    <source>
        <dbReference type="ARBA" id="ARBA00022692"/>
    </source>
</evidence>
<sequence length="371" mass="42030">MHLLNMNRWRIRLSSTNKKAKKGFMVYLLVMAIGTASLFTASKFFEDAATEYRVARSQADGFRAHMLAKAGFMGAVGALKKIPEEVLYQSGLAMDPPPIPLGGGVIYYTMSPEDGKININSLVKIYDDQPNQRTIEMVTRLFYQFGLKREMIFPILDWIDENHQETGGGAEQYYYNRLSPPRKIKNAPLYSLSELLSVKGFDRSVVYESLKPKDYDKNNSKDFMTEEERALRSDKDYVLSNNITAYLPAGDSYDDRININTAPYFVLISLSDFMTKQAAMKILKLKLQKGGYIKELKDLETEPEFQVKTTGDLTLYKELAGEGTDVSGGRIKTKGEVYKITGVGIIKDKVVRKVSGLFDLTNNQMLYYTED</sequence>
<protein>
    <submittedName>
        <fullName evidence="11">Type II secretion system protein K (GspK)</fullName>
    </submittedName>
</protein>
<dbReference type="GO" id="GO:0009306">
    <property type="term" value="P:protein secretion"/>
    <property type="evidence" value="ECO:0007669"/>
    <property type="project" value="InterPro"/>
</dbReference>
<evidence type="ECO:0000256" key="8">
    <source>
        <dbReference type="ARBA" id="ARBA00022989"/>
    </source>
</evidence>
<keyword evidence="6" id="KW-0812">Transmembrane</keyword>
<keyword evidence="9" id="KW-0472">Membrane</keyword>
<dbReference type="GO" id="GO:0005886">
    <property type="term" value="C:plasma membrane"/>
    <property type="evidence" value="ECO:0007669"/>
    <property type="project" value="UniProtKB-SubCell"/>
</dbReference>
<dbReference type="InterPro" id="IPR038072">
    <property type="entry name" value="GspK_central_sf"/>
</dbReference>
<dbReference type="EMBL" id="SORO01000001">
    <property type="protein sequence ID" value="TDY71561.1"/>
    <property type="molecule type" value="Genomic_DNA"/>
</dbReference>
<dbReference type="Gene3D" id="1.10.40.60">
    <property type="entry name" value="EpsJ-like"/>
    <property type="match status" value="1"/>
</dbReference>
<comment type="similarity">
    <text evidence="2">Belongs to the GSP K family.</text>
</comment>
<evidence type="ECO:0000313" key="11">
    <source>
        <dbReference type="EMBL" id="TDY71561.1"/>
    </source>
</evidence>
<keyword evidence="5" id="KW-0997">Cell inner membrane</keyword>
<evidence type="ECO:0000256" key="9">
    <source>
        <dbReference type="ARBA" id="ARBA00023136"/>
    </source>
</evidence>
<keyword evidence="8" id="KW-1133">Transmembrane helix</keyword>
<organism evidence="11 12">
    <name type="scientific">Leptospira meyeri</name>
    <dbReference type="NCBI Taxonomy" id="29508"/>
    <lineage>
        <taxon>Bacteria</taxon>
        <taxon>Pseudomonadati</taxon>
        <taxon>Spirochaetota</taxon>
        <taxon>Spirochaetia</taxon>
        <taxon>Leptospirales</taxon>
        <taxon>Leptospiraceae</taxon>
        <taxon>Leptospira</taxon>
    </lineage>
</organism>
<evidence type="ECO:0000256" key="7">
    <source>
        <dbReference type="ARBA" id="ARBA00022927"/>
    </source>
</evidence>
<evidence type="ECO:0000256" key="5">
    <source>
        <dbReference type="ARBA" id="ARBA00022519"/>
    </source>
</evidence>
<evidence type="ECO:0000256" key="1">
    <source>
        <dbReference type="ARBA" id="ARBA00004533"/>
    </source>
</evidence>
<gene>
    <name evidence="11" type="ORF">CLV96_0525</name>
</gene>
<keyword evidence="4" id="KW-1003">Cell membrane</keyword>
<evidence type="ECO:0000313" key="12">
    <source>
        <dbReference type="Proteomes" id="UP000294684"/>
    </source>
</evidence>
<evidence type="ECO:0000256" key="3">
    <source>
        <dbReference type="ARBA" id="ARBA00022448"/>
    </source>
</evidence>